<evidence type="ECO:0000256" key="3">
    <source>
        <dbReference type="ARBA" id="ARBA00022448"/>
    </source>
</evidence>
<evidence type="ECO:0000256" key="8">
    <source>
        <dbReference type="SAM" id="Phobius"/>
    </source>
</evidence>
<evidence type="ECO:0000256" key="7">
    <source>
        <dbReference type="ARBA" id="ARBA00023136"/>
    </source>
</evidence>
<name>A0A1N7E3K6_9GAMM</name>
<dbReference type="GO" id="GO:1903785">
    <property type="term" value="P:L-valine transmembrane transport"/>
    <property type="evidence" value="ECO:0007669"/>
    <property type="project" value="TreeGrafter"/>
</dbReference>
<dbReference type="Proteomes" id="UP000187495">
    <property type="component" value="Unassembled WGS sequence"/>
</dbReference>
<reference evidence="10" key="1">
    <citation type="submission" date="2017-01" db="EMBL/GenBank/DDBJ databases">
        <authorList>
            <person name="Varghese N."/>
            <person name="Submissions S."/>
        </authorList>
    </citation>
    <scope>NUCLEOTIDE SEQUENCE [LARGE SCALE GENOMIC DNA]</scope>
    <source>
        <strain evidence="10">DSM 21768</strain>
    </source>
</reference>
<keyword evidence="4" id="KW-1003">Cell membrane</keyword>
<sequence length="230" mass="25338">MSLLQNNSFQAGLKDSISFGLAFIFLYIPIGALGASQNLSLMEVMATSLLIFSTPLQFVLVQSYEAGLTLLPMILALNSRFILMSSALSLYLKQTSIKKIMASSILIVPSVFSASISRFKNQQEDYFVYFLGVGIPIYLASILSTLIGYYLGASIASPLFYEVIKIVLPLQFTALAAKHWPDYFDVSAYWIGLILAPVFLLLLKEYTMLIAPFAIGISIALFDKLGRKNG</sequence>
<feature type="transmembrane region" description="Helical" evidence="8">
    <location>
        <begin position="189"/>
        <end position="222"/>
    </location>
</feature>
<dbReference type="GO" id="GO:0005886">
    <property type="term" value="C:plasma membrane"/>
    <property type="evidence" value="ECO:0007669"/>
    <property type="project" value="UniProtKB-SubCell"/>
</dbReference>
<comment type="subcellular location">
    <subcellularLocation>
        <location evidence="1">Cell membrane</location>
        <topology evidence="1">Multi-pass membrane protein</topology>
    </subcellularLocation>
</comment>
<dbReference type="RefSeq" id="WP_076554766.1">
    <property type="nucleotide sequence ID" value="NZ_FTNU01000003.1"/>
</dbReference>
<keyword evidence="5 8" id="KW-0812">Transmembrane</keyword>
<feature type="transmembrane region" description="Helical" evidence="8">
    <location>
        <begin position="16"/>
        <end position="34"/>
    </location>
</feature>
<dbReference type="Pfam" id="PF03591">
    <property type="entry name" value="AzlC"/>
    <property type="match status" value="1"/>
</dbReference>
<keyword evidence="3" id="KW-0813">Transport</keyword>
<evidence type="ECO:0000256" key="5">
    <source>
        <dbReference type="ARBA" id="ARBA00022692"/>
    </source>
</evidence>
<dbReference type="AlphaFoldDB" id="A0A1N7E3K6"/>
<comment type="similarity">
    <text evidence="2">Belongs to the AzlC family.</text>
</comment>
<evidence type="ECO:0000256" key="1">
    <source>
        <dbReference type="ARBA" id="ARBA00004651"/>
    </source>
</evidence>
<keyword evidence="6 8" id="KW-1133">Transmembrane helix</keyword>
<dbReference type="PANTHER" id="PTHR34979:SF1">
    <property type="entry name" value="INNER MEMBRANE PROTEIN YGAZ"/>
    <property type="match status" value="1"/>
</dbReference>
<protein>
    <submittedName>
        <fullName evidence="9">Predicted branched-chain amino acid permease (Azaleucine resistance)</fullName>
    </submittedName>
</protein>
<evidence type="ECO:0000256" key="2">
    <source>
        <dbReference type="ARBA" id="ARBA00010735"/>
    </source>
</evidence>
<keyword evidence="7 8" id="KW-0472">Membrane</keyword>
<dbReference type="STRING" id="34061.B0189_08305"/>
<evidence type="ECO:0000256" key="4">
    <source>
        <dbReference type="ARBA" id="ARBA00022475"/>
    </source>
</evidence>
<keyword evidence="10" id="KW-1185">Reference proteome</keyword>
<evidence type="ECO:0000256" key="6">
    <source>
        <dbReference type="ARBA" id="ARBA00022989"/>
    </source>
</evidence>
<dbReference type="EMBL" id="FTNU01000003">
    <property type="protein sequence ID" value="SIR82631.1"/>
    <property type="molecule type" value="Genomic_DNA"/>
</dbReference>
<evidence type="ECO:0000313" key="9">
    <source>
        <dbReference type="EMBL" id="SIR82631.1"/>
    </source>
</evidence>
<dbReference type="InterPro" id="IPR011606">
    <property type="entry name" value="Brnchd-chn_aa_trnsp_permease"/>
</dbReference>
<proteinExistence type="inferred from homology"/>
<evidence type="ECO:0000313" key="10">
    <source>
        <dbReference type="Proteomes" id="UP000187495"/>
    </source>
</evidence>
<dbReference type="PANTHER" id="PTHR34979">
    <property type="entry name" value="INNER MEMBRANE PROTEIN YGAZ"/>
    <property type="match status" value="1"/>
</dbReference>
<feature type="transmembrane region" description="Helical" evidence="8">
    <location>
        <begin position="41"/>
        <end position="60"/>
    </location>
</feature>
<gene>
    <name evidence="9" type="ORF">SAMN02745664_10350</name>
</gene>
<accession>A0A1N7E3K6</accession>
<feature type="transmembrane region" description="Helical" evidence="8">
    <location>
        <begin position="66"/>
        <end position="88"/>
    </location>
</feature>
<organism evidence="9 10">
    <name type="scientific">Moraxella cuniculi DSM 21768</name>
    <dbReference type="NCBI Taxonomy" id="1122245"/>
    <lineage>
        <taxon>Bacteria</taxon>
        <taxon>Pseudomonadati</taxon>
        <taxon>Pseudomonadota</taxon>
        <taxon>Gammaproteobacteria</taxon>
        <taxon>Moraxellales</taxon>
        <taxon>Moraxellaceae</taxon>
        <taxon>Moraxella</taxon>
    </lineage>
</organism>
<feature type="transmembrane region" description="Helical" evidence="8">
    <location>
        <begin position="126"/>
        <end position="152"/>
    </location>
</feature>